<accession>F0NXU0</accession>
<keyword evidence="2" id="KW-1185">Reference proteome</keyword>
<dbReference type="Proteomes" id="UP000008641">
    <property type="component" value="Chromosome"/>
</dbReference>
<dbReference type="STRING" id="865938.Weevi_0275"/>
<dbReference type="AlphaFoldDB" id="F0NXU0"/>
<reference evidence="2" key="2">
    <citation type="journal article" date="2011" name="Stand. Genomic Sci.">
        <title>Complete genome sequence of Weeksella virosa type strain (9751T).</title>
        <authorList>
            <person name="Lang E."/>
            <person name="Teshima H."/>
            <person name="Lucas S."/>
            <person name="Lapidus A."/>
            <person name="Hammon N."/>
            <person name="Deshpande S."/>
            <person name="Nolan M."/>
            <person name="Cheng J."/>
            <person name="Pitluck S."/>
            <person name="Liolios K."/>
            <person name="Pagani I."/>
            <person name="Mikhailova N."/>
            <person name="Ivanova N."/>
            <person name="Mavromatis K."/>
            <person name="Pati A."/>
            <person name="Tapia R."/>
            <person name="Han C."/>
            <person name="Goodwin L."/>
            <person name="Chen A."/>
            <person name="Palaniappan K."/>
            <person name="Land M."/>
            <person name="Hauser L."/>
            <person name="Chang Y."/>
            <person name="Jeffries C."/>
            <person name="Brambilla E."/>
            <person name="Kopitz M."/>
            <person name="Rohde M."/>
            <person name="Goker M."/>
            <person name="Tindall B."/>
            <person name="Detter J."/>
            <person name="Woyke T."/>
            <person name="Bristow J."/>
            <person name="Eisen J."/>
            <person name="Markowitz V."/>
            <person name="Hugenholtz P."/>
            <person name="Klenk H."/>
            <person name="Kyrpides N."/>
        </authorList>
    </citation>
    <scope>NUCLEOTIDE SEQUENCE [LARGE SCALE GENOMIC DNA]</scope>
    <source>
        <strain evidence="2">ATCC 43766 / DSM 16922 / JCM 21250 / NBRC 16016 / NCTC 11634 / CL345/78</strain>
    </source>
</reference>
<dbReference type="OrthoDB" id="1441013at2"/>
<sequence>MEKQLFTEYAPGERKKFLQDNADSVELISYTRRLSHDEITELKDKLSSIAIEINTISLEKKEALERFIDRSKPLNIIYADLLEKIQNKSESIEEHCFKLVNHEKGMVGYYNEAGELVYSRPITPKERQSTIFNINRKAK</sequence>
<proteinExistence type="predicted"/>
<dbReference type="KEGG" id="wvi:Weevi_0275"/>
<organism evidence="1 2">
    <name type="scientific">Weeksella virosa (strain ATCC 43766 / DSM 16922 / JCM 21250 / CCUG 30538 / CDC 9751 / IAM 14551 / NBRC 16016 / NCTC 11634 / CL345/78)</name>
    <dbReference type="NCBI Taxonomy" id="865938"/>
    <lineage>
        <taxon>Bacteria</taxon>
        <taxon>Pseudomonadati</taxon>
        <taxon>Bacteroidota</taxon>
        <taxon>Flavobacteriia</taxon>
        <taxon>Flavobacteriales</taxon>
        <taxon>Weeksellaceae</taxon>
        <taxon>Weeksella</taxon>
    </lineage>
</organism>
<protein>
    <submittedName>
        <fullName evidence="1">Uncharacterized protein</fullName>
    </submittedName>
</protein>
<dbReference type="EMBL" id="CP002455">
    <property type="protein sequence ID" value="ADX66997.1"/>
    <property type="molecule type" value="Genomic_DNA"/>
</dbReference>
<dbReference type="RefSeq" id="WP_013597389.1">
    <property type="nucleotide sequence ID" value="NC_015144.1"/>
</dbReference>
<name>F0NXU0_WEEVC</name>
<dbReference type="HOGENOM" id="CLU_149822_0_0_10"/>
<reference evidence="1 2" key="1">
    <citation type="journal article" date="2011" name="Stand. Genomic Sci.">
        <title>Complete genome sequence of Weeksella virosa type strain (9751).</title>
        <authorList>
            <person name="Lang E."/>
            <person name="Teshima H."/>
            <person name="Lucas S."/>
            <person name="Lapidus A."/>
            <person name="Hammon N."/>
            <person name="Deshpande S."/>
            <person name="Nolan M."/>
            <person name="Cheng J.F."/>
            <person name="Pitluck S."/>
            <person name="Liolios K."/>
            <person name="Pagani I."/>
            <person name="Mikhailova N."/>
            <person name="Ivanova N."/>
            <person name="Mavromatis K."/>
            <person name="Pati A."/>
            <person name="Tapia R."/>
            <person name="Han C."/>
            <person name="Goodwin L."/>
            <person name="Chen A."/>
            <person name="Palaniappan K."/>
            <person name="Land M."/>
            <person name="Hauser L."/>
            <person name="Chang Y.J."/>
            <person name="Jeffries C.D."/>
            <person name="Brambilla E.M."/>
            <person name="Kopitz M."/>
            <person name="Rohde M."/>
            <person name="Goker M."/>
            <person name="Tindall B.J."/>
            <person name="Detter J.C."/>
            <person name="Woyke T."/>
            <person name="Bristow J."/>
            <person name="Eisen J.A."/>
            <person name="Markowitz V."/>
            <person name="Hugenholtz P."/>
            <person name="Klenk H.P."/>
            <person name="Kyrpides N.C."/>
        </authorList>
    </citation>
    <scope>NUCLEOTIDE SEQUENCE [LARGE SCALE GENOMIC DNA]</scope>
    <source>
        <strain evidence="2">ATCC 43766 / DSM 16922 / JCM 21250 / NBRC 16016 / NCTC 11634 / CL345/78</strain>
    </source>
</reference>
<evidence type="ECO:0000313" key="2">
    <source>
        <dbReference type="Proteomes" id="UP000008641"/>
    </source>
</evidence>
<evidence type="ECO:0000313" key="1">
    <source>
        <dbReference type="EMBL" id="ADX66997.1"/>
    </source>
</evidence>
<gene>
    <name evidence="1" type="ordered locus">Weevi_0275</name>
</gene>
<dbReference type="eggNOG" id="ENOG5032WRI">
    <property type="taxonomic scope" value="Bacteria"/>
</dbReference>